<evidence type="ECO:0000313" key="5">
    <source>
        <dbReference type="Ensembl" id="ENSSFAP00005003337.1"/>
    </source>
</evidence>
<proteinExistence type="predicted"/>
<feature type="compositionally biased region" description="Pro residues" evidence="3">
    <location>
        <begin position="414"/>
        <end position="454"/>
    </location>
</feature>
<accession>A0A672FCG1</accession>
<dbReference type="GeneID" id="115387142"/>
<feature type="compositionally biased region" description="Basic and acidic residues" evidence="3">
    <location>
        <begin position="279"/>
        <end position="308"/>
    </location>
</feature>
<feature type="compositionally biased region" description="Basic and acidic residues" evidence="3">
    <location>
        <begin position="236"/>
        <end position="259"/>
    </location>
</feature>
<feature type="compositionally biased region" description="Low complexity" evidence="3">
    <location>
        <begin position="400"/>
        <end position="413"/>
    </location>
</feature>
<evidence type="ECO:0000259" key="4">
    <source>
        <dbReference type="Pfam" id="PF09429"/>
    </source>
</evidence>
<dbReference type="Proteomes" id="UP000472267">
    <property type="component" value="Chromosome 4"/>
</dbReference>
<feature type="domain" description="Wbp11/ELF5/Saf1 N-terminal" evidence="4">
    <location>
        <begin position="12"/>
        <end position="93"/>
    </location>
</feature>
<evidence type="ECO:0000313" key="6">
    <source>
        <dbReference type="Proteomes" id="UP000472267"/>
    </source>
</evidence>
<feature type="compositionally biased region" description="Basic residues" evidence="3">
    <location>
        <begin position="325"/>
        <end position="337"/>
    </location>
</feature>
<dbReference type="AlphaFoldDB" id="A0A672FCG1"/>
<dbReference type="OMA" id="FGMRMPP"/>
<dbReference type="PANTHER" id="PTHR13361">
    <property type="entry name" value="WW DOMAIN-BINDING PROTEIN 11"/>
    <property type="match status" value="1"/>
</dbReference>
<protein>
    <recommendedName>
        <fullName evidence="4">Wbp11/ELF5/Saf1 N-terminal domain-containing protein</fullName>
    </recommendedName>
</protein>
<feature type="region of interest" description="Disordered" evidence="3">
    <location>
        <begin position="139"/>
        <end position="596"/>
    </location>
</feature>
<reference evidence="5" key="3">
    <citation type="submission" date="2025-09" db="UniProtKB">
        <authorList>
            <consortium name="Ensembl"/>
        </authorList>
    </citation>
    <scope>IDENTIFICATION</scope>
</reference>
<dbReference type="OrthoDB" id="10067323at2759"/>
<keyword evidence="6" id="KW-1185">Reference proteome</keyword>
<reference evidence="5" key="1">
    <citation type="submission" date="2019-06" db="EMBL/GenBank/DDBJ databases">
        <authorList>
            <consortium name="Wellcome Sanger Institute Data Sharing"/>
        </authorList>
    </citation>
    <scope>NUCLEOTIDE SEQUENCE [LARGE SCALE GENOMIC DNA]</scope>
</reference>
<dbReference type="GO" id="GO:0006396">
    <property type="term" value="P:RNA processing"/>
    <property type="evidence" value="ECO:0007669"/>
    <property type="project" value="InterPro"/>
</dbReference>
<sequence length="728" mass="77758">MGRRSTSSTKSGKFMNPTDQARKEARKRELKKNKKQRMMVRAAVLKMKDPRQIIRDMEKLDEMEFNPVQQPLLNEKVLRDKRKKLRETFERIVRLYERENPETYKELRKLELDYETKRGQLALYFDSVKNAESVEVDSIPLPDMPHAPSNIHIQDIPLPGAQPPSILKKSSAFGKGPLSASSGPVLASLPSVPRLPPGKKPPGPPPGPPPPQVLALYGIPSRRAYGTEAEPSIPGLEKDFGGDLGRDRDSGSESDRDRDDGDEDDSDSEEDSEEERDDGLDVDKRMRADRRDDEREREEERDRSDRHAGRSVRFADIPPEGPRDGKRKKKRLVKKTKAITPLQAMMLRMAGQSVPEEEEEEVEEEYTDESDNSDVEDRGPPGESQPHLMASQRLPPPAGPVGQQGPPHMQGPPMSGPPPLGPPPAPPMRPPGPPSGPPPGPPPGAPPFLRPPGMPGGMRGPMPRLLPPGPPPGRPPGPPPGPPPGLPPGPPPRGPPPRLPPPAPPGIPPPPPRAGGPARPLAPPLSLFPPPLNSNVLSAPPSIVQRQKGPGSGQDGSQSSMPPPAMPMRPGVMQIPPPPGTAAASAGVNPGSNPHHAATIEKRANITSLAGPGGAGAGSGGATISAKPQIINPKAEVTRFVPTALRVRRDKTGSMPGAAPGPMEKPGGGVGGRRGDDGSGGGQWQKQQAAAAPMGLANAAQMGAVNQPNMKTKDQMYEAFMREMEGLL</sequence>
<keyword evidence="2" id="KW-0539">Nucleus</keyword>
<organism evidence="5 6">
    <name type="scientific">Salarias fasciatus</name>
    <name type="common">Jewelled blenny</name>
    <name type="synonym">Blennius fasciatus</name>
    <dbReference type="NCBI Taxonomy" id="181472"/>
    <lineage>
        <taxon>Eukaryota</taxon>
        <taxon>Metazoa</taxon>
        <taxon>Chordata</taxon>
        <taxon>Craniata</taxon>
        <taxon>Vertebrata</taxon>
        <taxon>Euteleostomi</taxon>
        <taxon>Actinopterygii</taxon>
        <taxon>Neopterygii</taxon>
        <taxon>Teleostei</taxon>
        <taxon>Neoteleostei</taxon>
        <taxon>Acanthomorphata</taxon>
        <taxon>Ovalentaria</taxon>
        <taxon>Blenniimorphae</taxon>
        <taxon>Blenniiformes</taxon>
        <taxon>Blennioidei</taxon>
        <taxon>Blenniidae</taxon>
        <taxon>Salariinae</taxon>
        <taxon>Salarias</taxon>
    </lineage>
</organism>
<feature type="compositionally biased region" description="Acidic residues" evidence="3">
    <location>
        <begin position="355"/>
        <end position="374"/>
    </location>
</feature>
<dbReference type="Ensembl" id="ENSSFAT00005003588.1">
    <property type="protein sequence ID" value="ENSSFAP00005003337.1"/>
    <property type="gene ID" value="ENSSFAG00005002250.1"/>
</dbReference>
<dbReference type="FunCoup" id="A0A672FCG1">
    <property type="interactions" value="842"/>
</dbReference>
<feature type="compositionally biased region" description="Gly residues" evidence="3">
    <location>
        <begin position="666"/>
        <end position="683"/>
    </location>
</feature>
<feature type="compositionally biased region" description="Basic residues" evidence="3">
    <location>
        <begin position="28"/>
        <end position="37"/>
    </location>
</feature>
<feature type="compositionally biased region" description="Pro residues" evidence="3">
    <location>
        <begin position="464"/>
        <end position="532"/>
    </location>
</feature>
<dbReference type="GO" id="GO:0005681">
    <property type="term" value="C:spliceosomal complex"/>
    <property type="evidence" value="ECO:0007669"/>
    <property type="project" value="TreeGrafter"/>
</dbReference>
<evidence type="ECO:0000256" key="2">
    <source>
        <dbReference type="ARBA" id="ARBA00023242"/>
    </source>
</evidence>
<feature type="compositionally biased region" description="Pro residues" evidence="3">
    <location>
        <begin position="193"/>
        <end position="212"/>
    </location>
</feature>
<comment type="subcellular location">
    <subcellularLocation>
        <location evidence="1">Nucleus</location>
    </subcellularLocation>
</comment>
<dbReference type="PANTHER" id="PTHR13361:SF1">
    <property type="entry name" value="WW DOMAIN-BINDING PROTEIN 11"/>
    <property type="match status" value="1"/>
</dbReference>
<dbReference type="InterPro" id="IPR019007">
    <property type="entry name" value="Wbp11/ELF5/Saf1_N"/>
</dbReference>
<feature type="compositionally biased region" description="Polar residues" evidence="3">
    <location>
        <begin position="1"/>
        <end position="11"/>
    </location>
</feature>
<gene>
    <name evidence="5" type="primary">wbp11</name>
</gene>
<name>A0A672FCG1_SALFA</name>
<dbReference type="RefSeq" id="XP_029945598.1">
    <property type="nucleotide sequence ID" value="XM_030089738.1"/>
</dbReference>
<dbReference type="CTD" id="51729"/>
<feature type="region of interest" description="Disordered" evidence="3">
    <location>
        <begin position="1"/>
        <end position="37"/>
    </location>
</feature>
<feature type="region of interest" description="Disordered" evidence="3">
    <location>
        <begin position="646"/>
        <end position="694"/>
    </location>
</feature>
<dbReference type="Pfam" id="PF09429">
    <property type="entry name" value="Wbp11"/>
    <property type="match status" value="1"/>
</dbReference>
<evidence type="ECO:0000256" key="1">
    <source>
        <dbReference type="ARBA" id="ARBA00004123"/>
    </source>
</evidence>
<reference evidence="5" key="2">
    <citation type="submission" date="2025-08" db="UniProtKB">
        <authorList>
            <consortium name="Ensembl"/>
        </authorList>
    </citation>
    <scope>IDENTIFICATION</scope>
</reference>
<dbReference type="InParanoid" id="A0A672FCG1"/>
<feature type="compositionally biased region" description="Acidic residues" evidence="3">
    <location>
        <begin position="260"/>
        <end position="278"/>
    </location>
</feature>
<evidence type="ECO:0000256" key="3">
    <source>
        <dbReference type="SAM" id="MobiDB-lite"/>
    </source>
</evidence>